<proteinExistence type="predicted"/>
<reference evidence="3 4" key="1">
    <citation type="journal article" date="2019" name="PLoS ONE">
        <title>Comparative genome analysis indicates high evolutionary potential of pathogenicity genes in Colletotrichum tanaceti.</title>
        <authorList>
            <person name="Lelwala R.V."/>
            <person name="Korhonen P.K."/>
            <person name="Young N.D."/>
            <person name="Scott J.B."/>
            <person name="Ades P.A."/>
            <person name="Gasser R.B."/>
            <person name="Taylor P.W.J."/>
        </authorList>
    </citation>
    <scope>NUCLEOTIDE SEQUENCE [LARGE SCALE GENOMIC DNA]</scope>
    <source>
        <strain evidence="3">BRIP57314</strain>
    </source>
</reference>
<comment type="caution">
    <text evidence="3">The sequence shown here is derived from an EMBL/GenBank/DDBJ whole genome shotgun (WGS) entry which is preliminary data.</text>
</comment>
<dbReference type="Proteomes" id="UP000310108">
    <property type="component" value="Unassembled WGS sequence"/>
</dbReference>
<dbReference type="Gene3D" id="1.25.40.20">
    <property type="entry name" value="Ankyrin repeat-containing domain"/>
    <property type="match status" value="1"/>
</dbReference>
<dbReference type="EMBL" id="PJEX01000032">
    <property type="protein sequence ID" value="TKW57978.1"/>
    <property type="molecule type" value="Genomic_DNA"/>
</dbReference>
<evidence type="ECO:0000256" key="2">
    <source>
        <dbReference type="SAM" id="SignalP"/>
    </source>
</evidence>
<keyword evidence="2" id="KW-0732">Signal</keyword>
<dbReference type="InterPro" id="IPR036770">
    <property type="entry name" value="Ankyrin_rpt-contain_sf"/>
</dbReference>
<keyword evidence="1" id="KW-0175">Coiled coil</keyword>
<feature type="signal peptide" evidence="2">
    <location>
        <begin position="1"/>
        <end position="21"/>
    </location>
</feature>
<feature type="chain" id="PRO_5020960414" description="Fungal N-terminal domain-containing protein" evidence="2">
    <location>
        <begin position="22"/>
        <end position="1045"/>
    </location>
</feature>
<evidence type="ECO:0000313" key="4">
    <source>
        <dbReference type="Proteomes" id="UP000310108"/>
    </source>
</evidence>
<gene>
    <name evidence="3" type="ORF">CTA1_3038</name>
</gene>
<sequence length="1045" mass="117364">MAELAGTIVGVVSLGLQVCSGINVYLGGIQGRKEDVAFTERHCKTTETLLKQTESVRGRLASLPGANTIALRENISAANTELSLLETYMKKIHPEASPASSKSVVAKFKEQEKRLLYPFRRDHLNLLDSRLERANEALRGALQLAGLEASLDSNHSLQGMETTLGTLAQGFSETRVEMRTSFVELKETTMLSRRDNQAIMEGMAELAAMMRTLSSSGAGAVLPRMVSKPDTLKRVCDNVEVVESSISIDQSSHSEARSSLTMRSSDEALSIYPESSCRCKARRVTRQRKQRFGPAFILKRDVVERAHLNDCPFAAFDVDETRNWSAGISVKLFRKLVSTAVTLTMSSTSGAGGFGISPVIKYYNVRDQSPAFRAIELLHDASLRGKWGDKESTELFRRCIRTLQATFAAKTSLPSDVNYAGDNLLHHVSSYKGWNFLKHYNALMGFLVQANVPRDRPGRYGRLPFQTAHLSSLFSIYDAPTIQQEFDLLYSDEALFDFDIQPAEPYQIGTLLWHANPANLSRKTKLYDGHPLEPVFRHDKQSLLDNLSRDPSPPDLSTRDAFGHTVLHHLVGWTEGLRMILSRFGQSLLQKHDIDTPVLASALEWSGHVCTSSISVECPDDCTCADSVRLLLEFDSDCVRRAIMCSNSVWTFPLHKASWRARDLTIEALKDRRQELKELAIAWLKPHDIDRLALREPQVLDYFTGEVLKALAVIGVKVPPQLRTEAQHNLFVKQAPVSMYHLIAEIGFGPGTIQLAEALYSKGFHDIDVPNDYGLTPLCIASTFCSAWLVEHGARLEKPISGVVNIGSTAAHYAFSYLYLQHEPVEQSSRRLAKLFRSLPPDSDLDECICGCSSDGCHPYTKMWKSLLEERVDLDTQEEVTDRIYKKCASIEDGWEIPRSIKSVCLRACTFAALRLRHTCCSHRWVFDGKYWSQSRLLTKPEEGEVQEIREEEAVELARLEDLIIEFEDTLDKADCSLAEFFRTQWATRMDEVLGEIEDQVLTERDIAGARELGVVLEIETEKGSDTDDESQAEYWYRRLDALIE</sequence>
<organism evidence="3 4">
    <name type="scientific">Colletotrichum tanaceti</name>
    <dbReference type="NCBI Taxonomy" id="1306861"/>
    <lineage>
        <taxon>Eukaryota</taxon>
        <taxon>Fungi</taxon>
        <taxon>Dikarya</taxon>
        <taxon>Ascomycota</taxon>
        <taxon>Pezizomycotina</taxon>
        <taxon>Sordariomycetes</taxon>
        <taxon>Hypocreomycetidae</taxon>
        <taxon>Glomerellales</taxon>
        <taxon>Glomerellaceae</taxon>
        <taxon>Colletotrichum</taxon>
        <taxon>Colletotrichum destructivum species complex</taxon>
    </lineage>
</organism>
<evidence type="ECO:0000313" key="3">
    <source>
        <dbReference type="EMBL" id="TKW57978.1"/>
    </source>
</evidence>
<accession>A0A4U6XQC6</accession>
<name>A0A4U6XQC6_9PEZI</name>
<evidence type="ECO:0008006" key="5">
    <source>
        <dbReference type="Google" id="ProtNLM"/>
    </source>
</evidence>
<evidence type="ECO:0000256" key="1">
    <source>
        <dbReference type="SAM" id="Coils"/>
    </source>
</evidence>
<dbReference type="AlphaFoldDB" id="A0A4U6XQC6"/>
<keyword evidence="4" id="KW-1185">Reference proteome</keyword>
<protein>
    <recommendedName>
        <fullName evidence="5">Fungal N-terminal domain-containing protein</fullName>
    </recommendedName>
</protein>
<feature type="coiled-coil region" evidence="1">
    <location>
        <begin position="950"/>
        <end position="977"/>
    </location>
</feature>